<dbReference type="Pfam" id="PF01230">
    <property type="entry name" value="HIT"/>
    <property type="match status" value="1"/>
</dbReference>
<protein>
    <submittedName>
        <fullName evidence="3">HIT-like protein</fullName>
    </submittedName>
</protein>
<feature type="short sequence motif" description="Histidine triad motif" evidence="1">
    <location>
        <begin position="148"/>
        <end position="152"/>
    </location>
</feature>
<dbReference type="InParanoid" id="A0A3N4KWS7"/>
<dbReference type="InterPro" id="IPR036265">
    <property type="entry name" value="HIT-like_sf"/>
</dbReference>
<dbReference type="SUPFAM" id="SSF54197">
    <property type="entry name" value="HIT-like"/>
    <property type="match status" value="1"/>
</dbReference>
<dbReference type="PROSITE" id="PS51084">
    <property type="entry name" value="HIT_2"/>
    <property type="match status" value="1"/>
</dbReference>
<dbReference type="AlphaFoldDB" id="A0A3N4KWS7"/>
<name>A0A3N4KWS7_9PEZI</name>
<dbReference type="InterPro" id="IPR001310">
    <property type="entry name" value="Histidine_triad_HIT"/>
</dbReference>
<feature type="domain" description="HIT" evidence="2">
    <location>
        <begin position="29"/>
        <end position="163"/>
    </location>
</feature>
<organism evidence="3 4">
    <name type="scientific">Morchella conica CCBAS932</name>
    <dbReference type="NCBI Taxonomy" id="1392247"/>
    <lineage>
        <taxon>Eukaryota</taxon>
        <taxon>Fungi</taxon>
        <taxon>Dikarya</taxon>
        <taxon>Ascomycota</taxon>
        <taxon>Pezizomycotina</taxon>
        <taxon>Pezizomycetes</taxon>
        <taxon>Pezizales</taxon>
        <taxon>Morchellaceae</taxon>
        <taxon>Morchella</taxon>
    </lineage>
</organism>
<dbReference type="GO" id="GO:0009117">
    <property type="term" value="P:nucleotide metabolic process"/>
    <property type="evidence" value="ECO:0007669"/>
    <property type="project" value="TreeGrafter"/>
</dbReference>
<keyword evidence="4" id="KW-1185">Reference proteome</keyword>
<evidence type="ECO:0000259" key="2">
    <source>
        <dbReference type="PROSITE" id="PS51084"/>
    </source>
</evidence>
<gene>
    <name evidence="3" type="ORF">P167DRAFT_563344</name>
</gene>
<evidence type="ECO:0000256" key="1">
    <source>
        <dbReference type="PROSITE-ProRule" id="PRU00464"/>
    </source>
</evidence>
<accession>A0A3N4KWS7</accession>
<dbReference type="Gene3D" id="3.30.428.10">
    <property type="entry name" value="HIT-like"/>
    <property type="match status" value="1"/>
</dbReference>
<reference evidence="3 4" key="1">
    <citation type="journal article" date="2018" name="Nat. Ecol. Evol.">
        <title>Pezizomycetes genomes reveal the molecular basis of ectomycorrhizal truffle lifestyle.</title>
        <authorList>
            <person name="Murat C."/>
            <person name="Payen T."/>
            <person name="Noel B."/>
            <person name="Kuo A."/>
            <person name="Morin E."/>
            <person name="Chen J."/>
            <person name="Kohler A."/>
            <person name="Krizsan K."/>
            <person name="Balestrini R."/>
            <person name="Da Silva C."/>
            <person name="Montanini B."/>
            <person name="Hainaut M."/>
            <person name="Levati E."/>
            <person name="Barry K.W."/>
            <person name="Belfiori B."/>
            <person name="Cichocki N."/>
            <person name="Clum A."/>
            <person name="Dockter R.B."/>
            <person name="Fauchery L."/>
            <person name="Guy J."/>
            <person name="Iotti M."/>
            <person name="Le Tacon F."/>
            <person name="Lindquist E.A."/>
            <person name="Lipzen A."/>
            <person name="Malagnac F."/>
            <person name="Mello A."/>
            <person name="Molinier V."/>
            <person name="Miyauchi S."/>
            <person name="Poulain J."/>
            <person name="Riccioni C."/>
            <person name="Rubini A."/>
            <person name="Sitrit Y."/>
            <person name="Splivallo R."/>
            <person name="Traeger S."/>
            <person name="Wang M."/>
            <person name="Zifcakova L."/>
            <person name="Wipf D."/>
            <person name="Zambonelli A."/>
            <person name="Paolocci F."/>
            <person name="Nowrousian M."/>
            <person name="Ottonello S."/>
            <person name="Baldrian P."/>
            <person name="Spatafora J.W."/>
            <person name="Henrissat B."/>
            <person name="Nagy L.G."/>
            <person name="Aury J.M."/>
            <person name="Wincker P."/>
            <person name="Grigoriev I.V."/>
            <person name="Bonfante P."/>
            <person name="Martin F.M."/>
        </authorList>
    </citation>
    <scope>NUCLEOTIDE SEQUENCE [LARGE SCALE GENOMIC DNA]</scope>
    <source>
        <strain evidence="3 4">CCBAS932</strain>
    </source>
</reference>
<dbReference type="InterPro" id="IPR011146">
    <property type="entry name" value="HIT-like"/>
</dbReference>
<sequence>MAAPASNPDSCPFCTIAASFPPHPPSSPHAAPAAPLDPPTHIILATPHVMAFLDIQPLTRGHVLVCPRAHKERLTDLTPAQSGGIGAWLPVVARAVVKVVGVGDFNVVQNNGWCLCSPSVYVCVCWRRADGESGVRWAGVHAAQVVPHVHYHIIPRPSSEEREKLLAGAEGRWLLSRLDLNALER</sequence>
<dbReference type="Proteomes" id="UP000277580">
    <property type="component" value="Unassembled WGS sequence"/>
</dbReference>
<dbReference type="GO" id="GO:0003824">
    <property type="term" value="F:catalytic activity"/>
    <property type="evidence" value="ECO:0007669"/>
    <property type="project" value="InterPro"/>
</dbReference>
<dbReference type="EMBL" id="ML119115">
    <property type="protein sequence ID" value="RPB14977.1"/>
    <property type="molecule type" value="Genomic_DNA"/>
</dbReference>
<evidence type="ECO:0000313" key="3">
    <source>
        <dbReference type="EMBL" id="RPB14977.1"/>
    </source>
</evidence>
<evidence type="ECO:0000313" key="4">
    <source>
        <dbReference type="Proteomes" id="UP000277580"/>
    </source>
</evidence>
<dbReference type="OrthoDB" id="1915375at2759"/>
<dbReference type="PANTHER" id="PTHR46648">
    <property type="entry name" value="HIT FAMILY PROTEIN 1"/>
    <property type="match status" value="1"/>
</dbReference>
<dbReference type="STRING" id="1392247.A0A3N4KWS7"/>
<proteinExistence type="predicted"/>
<dbReference type="PANTHER" id="PTHR46648:SF2">
    <property type="entry name" value="HIT DOMAIN-CONTAINING PROTEIN"/>
    <property type="match status" value="1"/>
</dbReference>